<evidence type="ECO:0000313" key="4">
    <source>
        <dbReference type="Proteomes" id="UP001530315"/>
    </source>
</evidence>
<dbReference type="SUPFAM" id="SSF47954">
    <property type="entry name" value="Cyclin-like"/>
    <property type="match status" value="1"/>
</dbReference>
<organism evidence="3 4">
    <name type="scientific">Stephanodiscus triporus</name>
    <dbReference type="NCBI Taxonomy" id="2934178"/>
    <lineage>
        <taxon>Eukaryota</taxon>
        <taxon>Sar</taxon>
        <taxon>Stramenopiles</taxon>
        <taxon>Ochrophyta</taxon>
        <taxon>Bacillariophyta</taxon>
        <taxon>Coscinodiscophyceae</taxon>
        <taxon>Thalassiosirophycidae</taxon>
        <taxon>Stephanodiscales</taxon>
        <taxon>Stephanodiscaceae</taxon>
        <taxon>Stephanodiscus</taxon>
    </lineage>
</organism>
<dbReference type="Gene3D" id="1.10.472.10">
    <property type="entry name" value="Cyclin-like"/>
    <property type="match status" value="1"/>
</dbReference>
<evidence type="ECO:0000259" key="2">
    <source>
        <dbReference type="Pfam" id="PF00134"/>
    </source>
</evidence>
<keyword evidence="4" id="KW-1185">Reference proteome</keyword>
<dbReference type="InterPro" id="IPR043198">
    <property type="entry name" value="Cyclin/Ssn8"/>
</dbReference>
<dbReference type="InterPro" id="IPR006671">
    <property type="entry name" value="Cyclin_N"/>
</dbReference>
<gene>
    <name evidence="3" type="ORF">ACHAW5_005265</name>
</gene>
<dbReference type="EMBL" id="JALLAZ020000937">
    <property type="protein sequence ID" value="KAL3784213.1"/>
    <property type="molecule type" value="Genomic_DNA"/>
</dbReference>
<feature type="region of interest" description="Disordered" evidence="1">
    <location>
        <begin position="203"/>
        <end position="222"/>
    </location>
</feature>
<dbReference type="InterPro" id="IPR036915">
    <property type="entry name" value="Cyclin-like_sf"/>
</dbReference>
<evidence type="ECO:0000313" key="3">
    <source>
        <dbReference type="EMBL" id="KAL3784213.1"/>
    </source>
</evidence>
<sequence>MPLLIGPSAALPRCRRDAKVASTACLLFRRFYLSNSVMMHDPRTMLAASAFLASKVEDCTISISCIESGTEEMNARVRARDVLDAEVRLIRGIDFDLLVFSPYKTVLSFTEDMRTFLRTERGAGLVRWPSRRGRGRVGGRRGLAELAGEDLRPMHDEAMRICDDMIRELREGKHGCGNYELDMDELKGLNKKLKKCRAWGLSDKKEKKEKKKKKKKRKAEDS</sequence>
<accession>A0ABD3P871</accession>
<protein>
    <recommendedName>
        <fullName evidence="2">Cyclin N-terminal domain-containing protein</fullName>
    </recommendedName>
</protein>
<feature type="domain" description="Cyclin N-terminal" evidence="2">
    <location>
        <begin position="19"/>
        <end position="97"/>
    </location>
</feature>
<comment type="caution">
    <text evidence="3">The sequence shown here is derived from an EMBL/GenBank/DDBJ whole genome shotgun (WGS) entry which is preliminary data.</text>
</comment>
<reference evidence="3 4" key="1">
    <citation type="submission" date="2024-10" db="EMBL/GenBank/DDBJ databases">
        <title>Updated reference genomes for cyclostephanoid diatoms.</title>
        <authorList>
            <person name="Roberts W.R."/>
            <person name="Alverson A.J."/>
        </authorList>
    </citation>
    <scope>NUCLEOTIDE SEQUENCE [LARGE SCALE GENOMIC DNA]</scope>
    <source>
        <strain evidence="3 4">AJA276-08</strain>
    </source>
</reference>
<dbReference type="AlphaFoldDB" id="A0ABD3P871"/>
<dbReference type="Proteomes" id="UP001530315">
    <property type="component" value="Unassembled WGS sequence"/>
</dbReference>
<name>A0ABD3P871_9STRA</name>
<dbReference type="PANTHER" id="PTHR10026">
    <property type="entry name" value="CYCLIN"/>
    <property type="match status" value="1"/>
</dbReference>
<proteinExistence type="predicted"/>
<dbReference type="Pfam" id="PF00134">
    <property type="entry name" value="Cyclin_N"/>
    <property type="match status" value="1"/>
</dbReference>
<feature type="compositionally biased region" description="Basic residues" evidence="1">
    <location>
        <begin position="207"/>
        <end position="222"/>
    </location>
</feature>
<evidence type="ECO:0000256" key="1">
    <source>
        <dbReference type="SAM" id="MobiDB-lite"/>
    </source>
</evidence>